<comment type="caution">
    <text evidence="4">The sequence shown here is derived from an EMBL/GenBank/DDBJ whole genome shotgun (WGS) entry which is preliminary data.</text>
</comment>
<dbReference type="InterPro" id="IPR046947">
    <property type="entry name" value="LytR-like"/>
</dbReference>
<dbReference type="InterPro" id="IPR012379">
    <property type="entry name" value="LytTR_MHYE"/>
</dbReference>
<dbReference type="PANTHER" id="PTHR37299">
    <property type="entry name" value="TRANSCRIPTIONAL REGULATOR-RELATED"/>
    <property type="match status" value="1"/>
</dbReference>
<keyword evidence="1" id="KW-0902">Two-component regulatory system</keyword>
<feature type="domain" description="HTH LytTR-type" evidence="3">
    <location>
        <begin position="188"/>
        <end position="290"/>
    </location>
</feature>
<dbReference type="PROSITE" id="PS50930">
    <property type="entry name" value="HTH_LYTTR"/>
    <property type="match status" value="1"/>
</dbReference>
<organism evidence="4 5">
    <name type="scientific">Alishewanella tabrizica</name>
    <dbReference type="NCBI Taxonomy" id="671278"/>
    <lineage>
        <taxon>Bacteria</taxon>
        <taxon>Pseudomonadati</taxon>
        <taxon>Pseudomonadota</taxon>
        <taxon>Gammaproteobacteria</taxon>
        <taxon>Alteromonadales</taxon>
        <taxon>Alteromonadaceae</taxon>
        <taxon>Alishewanella</taxon>
    </lineage>
</organism>
<dbReference type="Gene3D" id="2.40.50.1020">
    <property type="entry name" value="LytTr DNA-binding domain"/>
    <property type="match status" value="1"/>
</dbReference>
<proteinExistence type="predicted"/>
<feature type="transmembrane region" description="Helical" evidence="2">
    <location>
        <begin position="56"/>
        <end position="75"/>
    </location>
</feature>
<sequence>MTLDSQLRQHPVACAYAVLSLFLLINATVNASSVWTDLQRAAVTDTARWEPFLWEYSSALSTLLWCPLLFWWFTRYPLRLAQFGRQLLSHLAASLMYALLHIITMIVLRQPIYHLAGGHYGFEPLTADFVYEYRKDAWAYVFFMCCFYIARFIHSRLTGEAHTLDQAENTIPANLTEDRQAAPNFYLVKKLDKEFLLATTDIEWLEANGNYVNLHSQGRIYPLRATLSATILQLAPIGFCRIHRSVAVNVNKVVSVQYQSSGDGEVHLQSAAKISLSRRYKEDFKRYWQAG</sequence>
<evidence type="ECO:0000313" key="4">
    <source>
        <dbReference type="EMBL" id="GGW66405.1"/>
    </source>
</evidence>
<keyword evidence="2" id="KW-0472">Membrane</keyword>
<feature type="transmembrane region" description="Helical" evidence="2">
    <location>
        <begin position="12"/>
        <end position="36"/>
    </location>
</feature>
<dbReference type="InterPro" id="IPR007492">
    <property type="entry name" value="LytTR_DNA-bd_dom"/>
</dbReference>
<dbReference type="Pfam" id="PF04397">
    <property type="entry name" value="LytTR"/>
    <property type="match status" value="1"/>
</dbReference>
<dbReference type="Proteomes" id="UP000634667">
    <property type="component" value="Unassembled WGS sequence"/>
</dbReference>
<protein>
    <recommendedName>
        <fullName evidence="3">HTH LytTR-type domain-containing protein</fullName>
    </recommendedName>
</protein>
<dbReference type="PIRSF" id="PIRSF031767">
    <property type="entry name" value="MHYE_LytTR"/>
    <property type="match status" value="1"/>
</dbReference>
<dbReference type="PANTHER" id="PTHR37299:SF1">
    <property type="entry name" value="STAGE 0 SPORULATION PROTEIN A HOMOLOG"/>
    <property type="match status" value="1"/>
</dbReference>
<keyword evidence="2" id="KW-0812">Transmembrane</keyword>
<gene>
    <name evidence="4" type="primary">rpfD</name>
    <name evidence="4" type="ORF">GCM10008111_22970</name>
</gene>
<keyword evidence="5" id="KW-1185">Reference proteome</keyword>
<keyword evidence="2" id="KW-1133">Transmembrane helix</keyword>
<feature type="transmembrane region" description="Helical" evidence="2">
    <location>
        <begin position="137"/>
        <end position="154"/>
    </location>
</feature>
<reference evidence="5" key="1">
    <citation type="journal article" date="2019" name="Int. J. Syst. Evol. Microbiol.">
        <title>The Global Catalogue of Microorganisms (GCM) 10K type strain sequencing project: providing services to taxonomists for standard genome sequencing and annotation.</title>
        <authorList>
            <consortium name="The Broad Institute Genomics Platform"/>
            <consortium name="The Broad Institute Genome Sequencing Center for Infectious Disease"/>
            <person name="Wu L."/>
            <person name="Ma J."/>
        </authorList>
    </citation>
    <scope>NUCLEOTIDE SEQUENCE [LARGE SCALE GENOMIC DNA]</scope>
    <source>
        <strain evidence="5">KCTC 23723</strain>
    </source>
</reference>
<evidence type="ECO:0000313" key="5">
    <source>
        <dbReference type="Proteomes" id="UP000634667"/>
    </source>
</evidence>
<dbReference type="EMBL" id="BMYR01000009">
    <property type="protein sequence ID" value="GGW66405.1"/>
    <property type="molecule type" value="Genomic_DNA"/>
</dbReference>
<accession>A0ABQ2WR17</accession>
<feature type="transmembrane region" description="Helical" evidence="2">
    <location>
        <begin position="87"/>
        <end position="108"/>
    </location>
</feature>
<evidence type="ECO:0000256" key="1">
    <source>
        <dbReference type="ARBA" id="ARBA00023012"/>
    </source>
</evidence>
<name>A0ABQ2WR17_9ALTE</name>
<evidence type="ECO:0000259" key="3">
    <source>
        <dbReference type="PROSITE" id="PS50930"/>
    </source>
</evidence>
<dbReference type="SMART" id="SM00850">
    <property type="entry name" value="LytTR"/>
    <property type="match status" value="1"/>
</dbReference>
<evidence type="ECO:0000256" key="2">
    <source>
        <dbReference type="SAM" id="Phobius"/>
    </source>
</evidence>